<evidence type="ECO:0000256" key="1">
    <source>
        <dbReference type="SAM" id="MobiDB-lite"/>
    </source>
</evidence>
<gene>
    <name evidence="2" type="ORF">CLAFUR5_03044</name>
</gene>
<dbReference type="Proteomes" id="UP000756132">
    <property type="component" value="Chromosome 2"/>
</dbReference>
<evidence type="ECO:0000313" key="3">
    <source>
        <dbReference type="Proteomes" id="UP000756132"/>
    </source>
</evidence>
<dbReference type="RefSeq" id="XP_047758378.1">
    <property type="nucleotide sequence ID" value="XM_047902192.1"/>
</dbReference>
<dbReference type="KEGG" id="ffu:CLAFUR5_03044"/>
<dbReference type="OrthoDB" id="5427350at2759"/>
<dbReference type="OMA" id="THRMRAR"/>
<dbReference type="InterPro" id="IPR027417">
    <property type="entry name" value="P-loop_NTPase"/>
</dbReference>
<sequence length="503" mass="56884">MQHPDQQVAPVADMTVKHQCSPEADEYDESRFTMEMANDESDPFNPIERAVPSEDTSDTVAMLTGITHRMRARPDRPCRSNRLRPAIYHQLFSEAEDMLFDVLAAVFDALLLVKKMGFEDDDVDRIWTPLTNYTDYRSFLPDSKTDALVGPMGTGKSKLLSCLLGTEDVALSDDGDRGTHVVSEFCGPEVAQQMRFRVKGVYRSDEETMSLMRSLVNDVMDYLEVKDQAGLPDGGEAAAEAVELKMVSDKAVQILTTMLCDVKGFFEEETTMSWFEDQHRSKTSREEIMEFIIPHIERLKNARGFADDQIEVHNADDVFELGEIFKQLSTPTGADDGPHPWPLISKVEVHCKEDLLETGIIIADTPGLEDKNRYVAQNNERYLKEKADKILVVAQYLRLENKVEPMLERCLQAGKISRTELVVTKMDQKDLLKRHEIEELEESVKRNFARRFTVTEHPSIAASPAAKILVDAAKQAVTGLEKINSMLEECEKWEKESEGQPVS</sequence>
<feature type="region of interest" description="Disordered" evidence="1">
    <location>
        <begin position="1"/>
        <end position="23"/>
    </location>
</feature>
<dbReference type="EMBL" id="CP090164">
    <property type="protein sequence ID" value="UJO14012.1"/>
    <property type="molecule type" value="Genomic_DNA"/>
</dbReference>
<evidence type="ECO:0000313" key="2">
    <source>
        <dbReference type="EMBL" id="UJO14012.1"/>
    </source>
</evidence>
<proteinExistence type="predicted"/>
<protein>
    <submittedName>
        <fullName evidence="2">Uncharacterized protein</fullName>
    </submittedName>
</protein>
<dbReference type="PANTHER" id="PTHR36681:SF3">
    <property type="entry name" value="NUCLEAR GTPASE, GERMINAL CENTER-ASSOCIATED, TANDEM DUPLICATE 3"/>
    <property type="match status" value="1"/>
</dbReference>
<keyword evidence="3" id="KW-1185">Reference proteome</keyword>
<dbReference type="PANTHER" id="PTHR36681">
    <property type="entry name" value="NUCLEAR GTPASE, GERMINAL CENTER-ASSOCIATED, TANDEM DUPLICATE 3"/>
    <property type="match status" value="1"/>
</dbReference>
<dbReference type="SUPFAM" id="SSF52540">
    <property type="entry name" value="P-loop containing nucleoside triphosphate hydrolases"/>
    <property type="match status" value="1"/>
</dbReference>
<organism evidence="2 3">
    <name type="scientific">Passalora fulva</name>
    <name type="common">Tomato leaf mold</name>
    <name type="synonym">Cladosporium fulvum</name>
    <dbReference type="NCBI Taxonomy" id="5499"/>
    <lineage>
        <taxon>Eukaryota</taxon>
        <taxon>Fungi</taxon>
        <taxon>Dikarya</taxon>
        <taxon>Ascomycota</taxon>
        <taxon>Pezizomycotina</taxon>
        <taxon>Dothideomycetes</taxon>
        <taxon>Dothideomycetidae</taxon>
        <taxon>Mycosphaerellales</taxon>
        <taxon>Mycosphaerellaceae</taxon>
        <taxon>Fulvia</taxon>
    </lineage>
</organism>
<reference evidence="2" key="2">
    <citation type="journal article" date="2022" name="Microb. Genom.">
        <title>A chromosome-scale genome assembly of the tomato pathogen Cladosporium fulvum reveals a compartmentalized genome architecture and the presence of a dispensable chromosome.</title>
        <authorList>
            <person name="Zaccaron A.Z."/>
            <person name="Chen L.H."/>
            <person name="Samaras A."/>
            <person name="Stergiopoulos I."/>
        </authorList>
    </citation>
    <scope>NUCLEOTIDE SEQUENCE</scope>
    <source>
        <strain evidence="2">Race5_Kim</strain>
    </source>
</reference>
<dbReference type="AlphaFoldDB" id="A0A9Q8P5R2"/>
<name>A0A9Q8P5R2_PASFU</name>
<reference evidence="2" key="1">
    <citation type="submission" date="2021-12" db="EMBL/GenBank/DDBJ databases">
        <authorList>
            <person name="Zaccaron A."/>
            <person name="Stergiopoulos I."/>
        </authorList>
    </citation>
    <scope>NUCLEOTIDE SEQUENCE</scope>
    <source>
        <strain evidence="2">Race5_Kim</strain>
    </source>
</reference>
<dbReference type="Gene3D" id="3.40.50.300">
    <property type="entry name" value="P-loop containing nucleotide triphosphate hydrolases"/>
    <property type="match status" value="1"/>
</dbReference>
<accession>A0A9Q8P5R2</accession>
<dbReference type="GeneID" id="71982922"/>